<sequence length="260" mass="28074">MFLDGKTGVFSPATCPNGWSTATIQVNTDQRDLSKLTTTAVCCSSYYSFDGFQCKRSMPMVLAVPMTYYLGGNPSYQVFPSSTITLYNAAMAVYAIRALFREEDKQLLGLVDDDDIGQDESHGSSLSTGARAGIALAVSAVGVLLTGAIAFCLLHSRKRRRRRAKCESGSHELANVETRAARGPVACMAHDMTLDTREAIVAEPPPAYEASTATDSDEHGEDMSEARQHEIRVLVAQKAAIQQRIEELERVSGSPSAGQV</sequence>
<keyword evidence="3" id="KW-1185">Reference proteome</keyword>
<keyword evidence="1" id="KW-0472">Membrane</keyword>
<comment type="caution">
    <text evidence="2">The sequence shown here is derived from an EMBL/GenBank/DDBJ whole genome shotgun (WGS) entry which is preliminary data.</text>
</comment>
<dbReference type="Proteomes" id="UP000224854">
    <property type="component" value="Unassembled WGS sequence"/>
</dbReference>
<organism evidence="2 3">
    <name type="scientific">Ophiocordyceps australis</name>
    <dbReference type="NCBI Taxonomy" id="1399860"/>
    <lineage>
        <taxon>Eukaryota</taxon>
        <taxon>Fungi</taxon>
        <taxon>Dikarya</taxon>
        <taxon>Ascomycota</taxon>
        <taxon>Pezizomycotina</taxon>
        <taxon>Sordariomycetes</taxon>
        <taxon>Hypocreomycetidae</taxon>
        <taxon>Hypocreales</taxon>
        <taxon>Ophiocordycipitaceae</taxon>
        <taxon>Ophiocordyceps</taxon>
    </lineage>
</organism>
<evidence type="ECO:0000256" key="1">
    <source>
        <dbReference type="SAM" id="Phobius"/>
    </source>
</evidence>
<proteinExistence type="predicted"/>
<evidence type="ECO:0000313" key="2">
    <source>
        <dbReference type="EMBL" id="PHH79890.1"/>
    </source>
</evidence>
<name>A0A2C5ZJA4_9HYPO</name>
<protein>
    <submittedName>
        <fullName evidence="2">Uncharacterized protein</fullName>
    </submittedName>
</protein>
<dbReference type="OrthoDB" id="4770059at2759"/>
<keyword evidence="1" id="KW-1133">Transmembrane helix</keyword>
<dbReference type="EMBL" id="NJEU01000171">
    <property type="protein sequence ID" value="PHH79890.1"/>
    <property type="molecule type" value="Genomic_DNA"/>
</dbReference>
<gene>
    <name evidence="2" type="ORF">CDD82_2115</name>
</gene>
<feature type="transmembrane region" description="Helical" evidence="1">
    <location>
        <begin position="134"/>
        <end position="154"/>
    </location>
</feature>
<accession>A0A2C5ZJA4</accession>
<dbReference type="AlphaFoldDB" id="A0A2C5ZJA4"/>
<evidence type="ECO:0000313" key="3">
    <source>
        <dbReference type="Proteomes" id="UP000224854"/>
    </source>
</evidence>
<reference evidence="2 3" key="1">
    <citation type="submission" date="2017-06" db="EMBL/GenBank/DDBJ databases">
        <title>Ant-infecting Ophiocordyceps genomes reveal a high diversity of potential behavioral manipulation genes and a possible major role for enterotoxins.</title>
        <authorList>
            <person name="De Bekker C."/>
            <person name="Evans H.C."/>
            <person name="Brachmann A."/>
            <person name="Hughes D.P."/>
        </authorList>
    </citation>
    <scope>NUCLEOTIDE SEQUENCE [LARGE SCALE GENOMIC DNA]</scope>
    <source>
        <strain evidence="2 3">1348a</strain>
    </source>
</reference>
<keyword evidence="1" id="KW-0812">Transmembrane</keyword>